<dbReference type="Pfam" id="PF00566">
    <property type="entry name" value="RabGAP-TBC"/>
    <property type="match status" value="1"/>
</dbReference>
<dbReference type="SUPFAM" id="SSF47923">
    <property type="entry name" value="Ypt/Rab-GAP domain of gyp1p"/>
    <property type="match status" value="2"/>
</dbReference>
<keyword evidence="1" id="KW-0175">Coiled coil</keyword>
<evidence type="ECO:0000256" key="2">
    <source>
        <dbReference type="SAM" id="MobiDB-lite"/>
    </source>
</evidence>
<dbReference type="InParanoid" id="A0A078ARW8"/>
<gene>
    <name evidence="4" type="primary">Contig4401.g4705</name>
    <name evidence="4" type="ORF">STYLEM_12991</name>
</gene>
<evidence type="ECO:0000259" key="3">
    <source>
        <dbReference type="PROSITE" id="PS50086"/>
    </source>
</evidence>
<dbReference type="SMART" id="SM00164">
    <property type="entry name" value="TBC"/>
    <property type="match status" value="1"/>
</dbReference>
<dbReference type="InterPro" id="IPR000195">
    <property type="entry name" value="Rab-GAP-TBC_dom"/>
</dbReference>
<dbReference type="Gene3D" id="1.10.472.80">
    <property type="entry name" value="Ypt/Rab-GAP domain of gyp1p, domain 3"/>
    <property type="match status" value="1"/>
</dbReference>
<feature type="domain" description="Rab-GAP TBC" evidence="3">
    <location>
        <begin position="93"/>
        <end position="294"/>
    </location>
</feature>
<dbReference type="OrthoDB" id="295078at2759"/>
<feature type="compositionally biased region" description="Low complexity" evidence="2">
    <location>
        <begin position="441"/>
        <end position="454"/>
    </location>
</feature>
<dbReference type="InterPro" id="IPR050302">
    <property type="entry name" value="Rab_GAP_TBC_domain"/>
</dbReference>
<dbReference type="AlphaFoldDB" id="A0A078ARW8"/>
<reference evidence="4 5" key="1">
    <citation type="submission" date="2014-06" db="EMBL/GenBank/DDBJ databases">
        <authorList>
            <person name="Swart Estienne"/>
        </authorList>
    </citation>
    <scope>NUCLEOTIDE SEQUENCE [LARGE SCALE GENOMIC DNA]</scope>
    <source>
        <strain evidence="4 5">130c</strain>
    </source>
</reference>
<evidence type="ECO:0000313" key="4">
    <source>
        <dbReference type="EMBL" id="CDW83937.1"/>
    </source>
</evidence>
<dbReference type="EMBL" id="CCKQ01012327">
    <property type="protein sequence ID" value="CDW83937.1"/>
    <property type="molecule type" value="Genomic_DNA"/>
</dbReference>
<dbReference type="PANTHER" id="PTHR47219:SF9">
    <property type="entry name" value="GTPASE ACTIVATING PROTEIN AND CENTROSOME-ASSOCIATED, ISOFORM B"/>
    <property type="match status" value="1"/>
</dbReference>
<dbReference type="Gene3D" id="1.10.8.270">
    <property type="entry name" value="putative rabgap domain of human tbc1 domain family member 14 like domains"/>
    <property type="match status" value="1"/>
</dbReference>
<evidence type="ECO:0000256" key="1">
    <source>
        <dbReference type="SAM" id="Coils"/>
    </source>
</evidence>
<dbReference type="GO" id="GO:0005096">
    <property type="term" value="F:GTPase activator activity"/>
    <property type="evidence" value="ECO:0007669"/>
    <property type="project" value="TreeGrafter"/>
</dbReference>
<dbReference type="GO" id="GO:0031267">
    <property type="term" value="F:small GTPase binding"/>
    <property type="evidence" value="ECO:0007669"/>
    <property type="project" value="TreeGrafter"/>
</dbReference>
<proteinExistence type="predicted"/>
<keyword evidence="5" id="KW-1185">Reference proteome</keyword>
<feature type="coiled-coil region" evidence="1">
    <location>
        <begin position="371"/>
        <end position="426"/>
    </location>
</feature>
<dbReference type="Proteomes" id="UP000039865">
    <property type="component" value="Unassembled WGS sequence"/>
</dbReference>
<dbReference type="FunFam" id="1.10.8.270:FF:000016">
    <property type="entry name" value="TBC1 domain family member 2A"/>
    <property type="match status" value="1"/>
</dbReference>
<protein>
    <submittedName>
        <fullName evidence="4">Gtpase-activating protein</fullName>
    </submittedName>
</protein>
<organism evidence="4 5">
    <name type="scientific">Stylonychia lemnae</name>
    <name type="common">Ciliate</name>
    <dbReference type="NCBI Taxonomy" id="5949"/>
    <lineage>
        <taxon>Eukaryota</taxon>
        <taxon>Sar</taxon>
        <taxon>Alveolata</taxon>
        <taxon>Ciliophora</taxon>
        <taxon>Intramacronucleata</taxon>
        <taxon>Spirotrichea</taxon>
        <taxon>Stichotrichia</taxon>
        <taxon>Sporadotrichida</taxon>
        <taxon>Oxytrichidae</taxon>
        <taxon>Stylonychinae</taxon>
        <taxon>Stylonychia</taxon>
    </lineage>
</organism>
<dbReference type="PROSITE" id="PS50086">
    <property type="entry name" value="TBC_RABGAP"/>
    <property type="match status" value="1"/>
</dbReference>
<sequence length="797" mass="92834">MGASCGTVSCKNKKYQKYPRATINKRPVLNDFSQDTDFEESEQRLLKQLDHEEARIGTRLDKWFKMVSHYAFVGLNNFFETYPQLFLSRVSKGPPNQYRWLAWKVLTQKYLKPVKGLFEEMVEKGKASSSVQQIEKDLDRTFPEHKFFNKTYYGESGQISLYNVLKAYSVYDEKVGYCQSINFLVAFILLVNGGNQKEAFWFFSSINRTSRLNTNLPHIDGVRGLFKNQFPLLLQYLYQFDFVMQQELPDLYQHFEKINMPTMLWLQKWFLCLFLYNFPFALCIRIWDNILVHGSIYIFQVSIAILKLVKDDLLDLDMQGVNDYFKDFKNETFLNTPPAQEEQNKKKPTTLPNIDLIIQESFKIKIDSEWLNQLRDDYRKTIKTQKEKQQKVAKLAKVKKQALKELHQKQQQEIEEQTLIEKIEEEKMVIEDLDANVNYQQEEQQAQSSNNPMGGSSGGQVVDEDNKTVEMEQKKPKFLPNIVSYVEPSKSSQKQRVQSTRNVIATQNLISHKSLQHQVNDDAMKKSLVINRNNMVFGQNQFKEFFEKSISHKNSVENVSVTSQIVDASQSHQRQRKDTKIYSVNSIRIDNKELMSKNQSMDQLEHIQLDDEVENKPLPKKVRKLKIIRQNKTQGKFNSNYQSGILKKIREQNMEHSNYKGNDSQINSFEGNSRLSASQKSNRVQKLEDDSLSQFQQKLRVHYPNMDTSQNISENPNHHDIDVEDIENEDEIRDTVGNMIDGGQQNGDMVSQGSLIRGESDAFINESNRLSNFPDVIHKESGINSDTIIHFVQNLPI</sequence>
<feature type="region of interest" description="Disordered" evidence="2">
    <location>
        <begin position="441"/>
        <end position="462"/>
    </location>
</feature>
<dbReference type="PANTHER" id="PTHR47219">
    <property type="entry name" value="RAB GTPASE-ACTIVATING PROTEIN 1-LIKE"/>
    <property type="match status" value="1"/>
</dbReference>
<name>A0A078ARW8_STYLE</name>
<evidence type="ECO:0000313" key="5">
    <source>
        <dbReference type="Proteomes" id="UP000039865"/>
    </source>
</evidence>
<dbReference type="OMA" id="FALCIRI"/>
<accession>A0A078ARW8</accession>
<dbReference type="InterPro" id="IPR035969">
    <property type="entry name" value="Rab-GAP_TBC_sf"/>
</dbReference>